<dbReference type="EMBL" id="LASV01000465">
    <property type="protein sequence ID" value="KKA18356.1"/>
    <property type="molecule type" value="Genomic_DNA"/>
</dbReference>
<dbReference type="PANTHER" id="PTHR47534">
    <property type="entry name" value="YALI0E05731P"/>
    <property type="match status" value="1"/>
</dbReference>
<dbReference type="Proteomes" id="UP000053958">
    <property type="component" value="Unassembled WGS sequence"/>
</dbReference>
<dbReference type="STRING" id="1408163.A0A0F4YKG6"/>
<evidence type="ECO:0000313" key="2">
    <source>
        <dbReference type="EMBL" id="KKA18356.1"/>
    </source>
</evidence>
<reference evidence="2 3" key="1">
    <citation type="submission" date="2015-04" db="EMBL/GenBank/DDBJ databases">
        <authorList>
            <person name="Heijne W.H."/>
            <person name="Fedorova N.D."/>
            <person name="Nierman W.C."/>
            <person name="Vollebregt A.W."/>
            <person name="Zhao Z."/>
            <person name="Wu L."/>
            <person name="Kumar M."/>
            <person name="Stam H."/>
            <person name="van den Berg M.A."/>
            <person name="Pel H.J."/>
        </authorList>
    </citation>
    <scope>NUCLEOTIDE SEQUENCE [LARGE SCALE GENOMIC DNA]</scope>
    <source>
        <strain evidence="2 3">CBS 393.64</strain>
    </source>
</reference>
<dbReference type="InterPro" id="IPR002347">
    <property type="entry name" value="SDR_fam"/>
</dbReference>
<proteinExistence type="predicted"/>
<keyword evidence="1" id="KW-0560">Oxidoreductase</keyword>
<dbReference type="OrthoDB" id="2898509at2759"/>
<dbReference type="PANTHER" id="PTHR47534:SF2">
    <property type="entry name" value="KETOREDUCTASE (KR) DOMAIN-CONTAINING PROTEIN-RELATED"/>
    <property type="match status" value="1"/>
</dbReference>
<dbReference type="SUPFAM" id="SSF51735">
    <property type="entry name" value="NAD(P)-binding Rossmann-fold domains"/>
    <property type="match status" value="1"/>
</dbReference>
<protein>
    <recommendedName>
        <fullName evidence="4">Short-chain dehydrogenase/reductase</fullName>
    </recommendedName>
</protein>
<gene>
    <name evidence="2" type="ORF">T310_7704</name>
</gene>
<evidence type="ECO:0000313" key="3">
    <source>
        <dbReference type="Proteomes" id="UP000053958"/>
    </source>
</evidence>
<evidence type="ECO:0000256" key="1">
    <source>
        <dbReference type="ARBA" id="ARBA00023002"/>
    </source>
</evidence>
<accession>A0A0F4YKG6</accession>
<comment type="caution">
    <text evidence="2">The sequence shown here is derived from an EMBL/GenBank/DDBJ whole genome shotgun (WGS) entry which is preliminary data.</text>
</comment>
<dbReference type="InterPro" id="IPR036291">
    <property type="entry name" value="NAD(P)-bd_dom_sf"/>
</dbReference>
<dbReference type="GO" id="GO:0016491">
    <property type="term" value="F:oxidoreductase activity"/>
    <property type="evidence" value="ECO:0007669"/>
    <property type="project" value="UniProtKB-KW"/>
</dbReference>
<dbReference type="RefSeq" id="XP_013324968.1">
    <property type="nucleotide sequence ID" value="XM_013469514.1"/>
</dbReference>
<dbReference type="Pfam" id="PF00106">
    <property type="entry name" value="adh_short"/>
    <property type="match status" value="1"/>
</dbReference>
<organism evidence="2 3">
    <name type="scientific">Rasamsonia emersonii (strain ATCC 16479 / CBS 393.64 / IMI 116815)</name>
    <dbReference type="NCBI Taxonomy" id="1408163"/>
    <lineage>
        <taxon>Eukaryota</taxon>
        <taxon>Fungi</taxon>
        <taxon>Dikarya</taxon>
        <taxon>Ascomycota</taxon>
        <taxon>Pezizomycotina</taxon>
        <taxon>Eurotiomycetes</taxon>
        <taxon>Eurotiomycetidae</taxon>
        <taxon>Eurotiales</taxon>
        <taxon>Trichocomaceae</taxon>
        <taxon>Rasamsonia</taxon>
    </lineage>
</organism>
<evidence type="ECO:0008006" key="4">
    <source>
        <dbReference type="Google" id="ProtNLM"/>
    </source>
</evidence>
<keyword evidence="3" id="KW-1185">Reference proteome</keyword>
<dbReference type="InterPro" id="IPR052228">
    <property type="entry name" value="Sec_Metab_Biosynth_Oxidored"/>
</dbReference>
<dbReference type="GeneID" id="25319970"/>
<dbReference type="AlphaFoldDB" id="A0A0F4YKG6"/>
<dbReference type="Gene3D" id="3.40.50.720">
    <property type="entry name" value="NAD(P)-binding Rossmann-like Domain"/>
    <property type="match status" value="1"/>
</dbReference>
<sequence>MVSLQTVRAHNATLKELGPGLVVGGTSGIGSSTAREFVRHTLAPRVYLVGRNETQASRIISELRALNPEGQISFVKSDVSLLRNVDAVCDEIKAKEEKVNLLVLSQGVLTTKGRDETPEGLDKKLSLHYYSRMRFVHNLLPQLTAAATATATAAGASSSTGNGSRLSRVITVLSTGSEGRLKLDDLSLKTHYSLARASTHAITMSSLAISELAAAHPETTFIHSFPGAVNTNLMRDFNPFARGLVSGLMFLLKPLTVPLAESGERHLYAATSGVYPPRAQQQQGAGAGKDTAVATGADGLPGSGAYLLHWDGSTPNKKAKLLREYQSSGVGKQVWAHTLEVFEKICSRGRYD</sequence>
<name>A0A0F4YKG6_RASE3</name>